<dbReference type="SUPFAM" id="SSF55120">
    <property type="entry name" value="Pseudouridine synthase"/>
    <property type="match status" value="1"/>
</dbReference>
<evidence type="ECO:0000256" key="7">
    <source>
        <dbReference type="ARBA" id="ARBA00041563"/>
    </source>
</evidence>
<comment type="catalytic activity">
    <reaction evidence="2">
        <text>uridine in 5S rRNA = pseudouridine in 5S rRNA</text>
        <dbReference type="Rhea" id="RHEA:47036"/>
        <dbReference type="Rhea" id="RHEA-COMP:11730"/>
        <dbReference type="Rhea" id="RHEA-COMP:11731"/>
        <dbReference type="ChEBI" id="CHEBI:65314"/>
        <dbReference type="ChEBI" id="CHEBI:65315"/>
    </reaction>
</comment>
<comment type="catalytic activity">
    <reaction evidence="5">
        <text>a uridine in tRNA = a pseudouridine in tRNA</text>
        <dbReference type="Rhea" id="RHEA:54572"/>
        <dbReference type="Rhea" id="RHEA-COMP:13339"/>
        <dbReference type="Rhea" id="RHEA-COMP:13934"/>
        <dbReference type="ChEBI" id="CHEBI:65314"/>
        <dbReference type="ChEBI" id="CHEBI:65315"/>
    </reaction>
</comment>
<sequence length="329" mass="37060">MTSTVAKTSTVAGWKNLLISAQSLSVSNIKKLYMKDGLLAIHKPYGIPVHGGPKIKLSIADFLPALEQKHGLLAGSLELAHRLDKNTSGVLLLTYKKEMAKYLADLHENRQIEKSYLAILLGNVSRVTGVLNGELHETLRNGQFKQTINEISINKSSVETNYTILDSNQDTCMLCLFKTFTGNKHQIRVHAYELLKCPILGDHRYHANKGPQTLPIRLIQMLRMRGVKNEETGSSKIRPWQRGLLPMHLLTKSIRIPGLDGSKDLTIETSIPPYFQQTMDHLDLVLNREEVDAARLRKKHKLLKHINRRESLFVSKGISINSESFKTSV</sequence>
<dbReference type="InterPro" id="IPR006145">
    <property type="entry name" value="PsdUridine_synth_RsuA/RluA"/>
</dbReference>
<dbReference type="PANTHER" id="PTHR21600:SF83">
    <property type="entry name" value="PSEUDOURIDYLATE SYNTHASE RPUSD4, MITOCHONDRIAL"/>
    <property type="match status" value="1"/>
</dbReference>
<dbReference type="GO" id="GO:0001522">
    <property type="term" value="P:pseudouridine synthesis"/>
    <property type="evidence" value="ECO:0007669"/>
    <property type="project" value="InterPro"/>
</dbReference>
<dbReference type="InterPro" id="IPR050188">
    <property type="entry name" value="RluA_PseudoU_synthase"/>
</dbReference>
<comment type="similarity">
    <text evidence="3">Belongs to the pseudouridine synthase RluA family.</text>
</comment>
<feature type="domain" description="Pseudouridine synthase RsuA/RluA-like" evidence="8">
    <location>
        <begin position="38"/>
        <end position="191"/>
    </location>
</feature>
<evidence type="ECO:0000256" key="1">
    <source>
        <dbReference type="ARBA" id="ARBA00001166"/>
    </source>
</evidence>
<dbReference type="AlphaFoldDB" id="T2M7D3"/>
<dbReference type="InterPro" id="IPR006224">
    <property type="entry name" value="PsdUridine_synth_RluA-like_CS"/>
</dbReference>
<dbReference type="KEGG" id="hmg:100206182"/>
<organism evidence="9">
    <name type="scientific">Hydra vulgaris</name>
    <name type="common">Hydra</name>
    <name type="synonym">Hydra attenuata</name>
    <dbReference type="NCBI Taxonomy" id="6087"/>
    <lineage>
        <taxon>Eukaryota</taxon>
        <taxon>Metazoa</taxon>
        <taxon>Cnidaria</taxon>
        <taxon>Hydrozoa</taxon>
        <taxon>Hydroidolina</taxon>
        <taxon>Anthoathecata</taxon>
        <taxon>Aplanulata</taxon>
        <taxon>Hydridae</taxon>
        <taxon>Hydra</taxon>
    </lineage>
</organism>
<dbReference type="Gene3D" id="3.30.2350.10">
    <property type="entry name" value="Pseudouridine synthase"/>
    <property type="match status" value="1"/>
</dbReference>
<keyword evidence="4" id="KW-0413">Isomerase</keyword>
<dbReference type="PANTHER" id="PTHR21600">
    <property type="entry name" value="MITOCHONDRIAL RNA PSEUDOURIDINE SYNTHASE"/>
    <property type="match status" value="1"/>
</dbReference>
<reference evidence="9" key="1">
    <citation type="journal article" date="2013" name="Genome Biol. Evol.">
        <title>Punctuated emergences of genetic and phenotypic innovations in eumetazoan, bilaterian, euteleostome, and hominidae ancestors.</title>
        <authorList>
            <person name="Wenger Y."/>
            <person name="Galliot B."/>
        </authorList>
    </citation>
    <scope>NUCLEOTIDE SEQUENCE</scope>
    <source>
        <tissue evidence="9">Whole animals</tissue>
    </source>
</reference>
<accession>T2M7D3</accession>
<evidence type="ECO:0000313" key="9">
    <source>
        <dbReference type="EMBL" id="CDG68178.1"/>
    </source>
</evidence>
<evidence type="ECO:0000256" key="3">
    <source>
        <dbReference type="ARBA" id="ARBA00010876"/>
    </source>
</evidence>
<dbReference type="OrthoDB" id="428658at2759"/>
<evidence type="ECO:0000259" key="8">
    <source>
        <dbReference type="Pfam" id="PF00849"/>
    </source>
</evidence>
<dbReference type="InterPro" id="IPR020103">
    <property type="entry name" value="PsdUridine_synth_cat_dom_sf"/>
</dbReference>
<dbReference type="PROSITE" id="PS01129">
    <property type="entry name" value="PSI_RLU"/>
    <property type="match status" value="1"/>
</dbReference>
<dbReference type="EMBL" id="HAAD01001946">
    <property type="protein sequence ID" value="CDG68178.1"/>
    <property type="molecule type" value="mRNA"/>
</dbReference>
<dbReference type="GeneID" id="100206182"/>
<comment type="catalytic activity">
    <reaction evidence="1">
        <text>a uridine in mRNA = a pseudouridine in mRNA</text>
        <dbReference type="Rhea" id="RHEA:56644"/>
        <dbReference type="Rhea" id="RHEA-COMP:14658"/>
        <dbReference type="Rhea" id="RHEA-COMP:14659"/>
        <dbReference type="ChEBI" id="CHEBI:65314"/>
        <dbReference type="ChEBI" id="CHEBI:65315"/>
    </reaction>
</comment>
<evidence type="ECO:0000256" key="6">
    <source>
        <dbReference type="ARBA" id="ARBA00039953"/>
    </source>
</evidence>
<proteinExistence type="evidence at transcript level"/>
<evidence type="ECO:0000256" key="5">
    <source>
        <dbReference type="ARBA" id="ARBA00036943"/>
    </source>
</evidence>
<dbReference type="Pfam" id="PF00849">
    <property type="entry name" value="PseudoU_synth_2"/>
    <property type="match status" value="1"/>
</dbReference>
<dbReference type="GO" id="GO:0003723">
    <property type="term" value="F:RNA binding"/>
    <property type="evidence" value="ECO:0007669"/>
    <property type="project" value="InterPro"/>
</dbReference>
<gene>
    <name evidence="9" type="primary">RPUSD4</name>
</gene>
<evidence type="ECO:0000256" key="4">
    <source>
        <dbReference type="ARBA" id="ARBA00023235"/>
    </source>
</evidence>
<dbReference type="OMA" id="HSECRTI"/>
<evidence type="ECO:0000256" key="2">
    <source>
        <dbReference type="ARBA" id="ARBA00001896"/>
    </source>
</evidence>
<dbReference type="CDD" id="cd02869">
    <property type="entry name" value="PseudoU_synth_RluA_like"/>
    <property type="match status" value="1"/>
</dbReference>
<protein>
    <recommendedName>
        <fullName evidence="6">Pseudouridylate synthase RPUSD4, mitochondrial</fullName>
    </recommendedName>
    <alternativeName>
        <fullName evidence="7">RNA pseudouridylate synthase domain-containing protein 4</fullName>
    </alternativeName>
</protein>
<name>T2M7D3_HYDVU</name>
<dbReference type="GO" id="GO:0009982">
    <property type="term" value="F:pseudouridine synthase activity"/>
    <property type="evidence" value="ECO:0007669"/>
    <property type="project" value="InterPro"/>
</dbReference>